<proteinExistence type="predicted"/>
<organism evidence="1 2">
    <name type="scientific">Rattus norvegicus</name>
    <name type="common">Rat</name>
    <dbReference type="NCBI Taxonomy" id="10116"/>
    <lineage>
        <taxon>Eukaryota</taxon>
        <taxon>Metazoa</taxon>
        <taxon>Chordata</taxon>
        <taxon>Craniata</taxon>
        <taxon>Vertebrata</taxon>
        <taxon>Euteleostomi</taxon>
        <taxon>Mammalia</taxon>
        <taxon>Eutheria</taxon>
        <taxon>Euarchontoglires</taxon>
        <taxon>Glires</taxon>
        <taxon>Rodentia</taxon>
        <taxon>Myomorpha</taxon>
        <taxon>Muroidea</taxon>
        <taxon>Muridae</taxon>
        <taxon>Murinae</taxon>
        <taxon>Rattus</taxon>
    </lineage>
</organism>
<name>A6IXU4_RAT</name>
<accession>A6IXU4</accession>
<dbReference type="AlphaFoldDB" id="A6IXU4"/>
<reference evidence="2" key="1">
    <citation type="submission" date="2005-09" db="EMBL/GenBank/DDBJ databases">
        <authorList>
            <person name="Mural R.J."/>
            <person name="Li P.W."/>
            <person name="Adams M.D."/>
            <person name="Amanatides P.G."/>
            <person name="Baden-Tillson H."/>
            <person name="Barnstead M."/>
            <person name="Chin S.H."/>
            <person name="Dew I."/>
            <person name="Evans C.A."/>
            <person name="Ferriera S."/>
            <person name="Flanigan M."/>
            <person name="Fosler C."/>
            <person name="Glodek A."/>
            <person name="Gu Z."/>
            <person name="Holt R.A."/>
            <person name="Jennings D."/>
            <person name="Kraft C.L."/>
            <person name="Lu F."/>
            <person name="Nguyen T."/>
            <person name="Nusskern D.R."/>
            <person name="Pfannkoch C.M."/>
            <person name="Sitter C."/>
            <person name="Sutton G.G."/>
            <person name="Venter J.C."/>
            <person name="Wang Z."/>
            <person name="Woodage T."/>
            <person name="Zheng X.H."/>
            <person name="Zhong F."/>
        </authorList>
    </citation>
    <scope>NUCLEOTIDE SEQUENCE [LARGE SCALE GENOMIC DNA]</scope>
    <source>
        <strain>BN</strain>
        <strain evidence="2">Sprague-Dawley</strain>
    </source>
</reference>
<sequence length="68" mass="7289">MLRPGNCGPSVWCSSPVRTPEGDLPLGRRLSIRLSAPSRPFGMIDCRKLVCTESSDNGLSWAGLTGTQ</sequence>
<protein>
    <submittedName>
        <fullName evidence="1">RCG46591, isoform CRA_d</fullName>
    </submittedName>
</protein>
<dbReference type="EMBL" id="CH473971">
    <property type="protein sequence ID" value="EDM14726.1"/>
    <property type="molecule type" value="Genomic_DNA"/>
</dbReference>
<evidence type="ECO:0000313" key="1">
    <source>
        <dbReference type="EMBL" id="EDM14726.1"/>
    </source>
</evidence>
<evidence type="ECO:0000313" key="2">
    <source>
        <dbReference type="Proteomes" id="UP000234681"/>
    </source>
</evidence>
<dbReference type="Proteomes" id="UP000234681">
    <property type="component" value="Chromosome 18"/>
</dbReference>
<gene>
    <name evidence="1" type="ORF">rCG_46591</name>
</gene>